<proteinExistence type="predicted"/>
<dbReference type="Gene3D" id="1.25.10.10">
    <property type="entry name" value="Leucine-rich Repeat Variant"/>
    <property type="match status" value="1"/>
</dbReference>
<name>A0ABT4KNB8_9HYPH</name>
<accession>A0ABT4KNB8</accession>
<sequence length="318" mass="32977">MGFAYDDVPFGTKSQQVTAVVTSASSTSPDGQADGGEAAPVEPEAVAALATVGDINQPEAERISALRMLTSLPDSTVVPVAISVLNEPGRSEALGAAAIEALSLQMMFGQSDHHAHQAVIDALHTALTDRDIAVRQSALRVLASHRDPALIAKLISSLDNSTVEDFSTLDAIRGLAVAGGAIKYAPSIRKYIATGDSDVRAAAIVALAPDVASLPAIEAVLADLSQPEIIRSAAIRSLATGNSAVTASLLKVVKNTQEPQNLREQAAEALAATVEARGAGLSEVQLNDLANELRKVDSTRLPAIDRALKVTEALSRTK</sequence>
<evidence type="ECO:0008006" key="3">
    <source>
        <dbReference type="Google" id="ProtNLM"/>
    </source>
</evidence>
<dbReference type="EMBL" id="JAPVOI010000005">
    <property type="protein sequence ID" value="MCZ4093460.1"/>
    <property type="molecule type" value="Genomic_DNA"/>
</dbReference>
<dbReference type="RefSeq" id="WP_269285235.1">
    <property type="nucleotide sequence ID" value="NZ_JAPVOI010000005.1"/>
</dbReference>
<evidence type="ECO:0000313" key="2">
    <source>
        <dbReference type="Proteomes" id="UP001079430"/>
    </source>
</evidence>
<comment type="caution">
    <text evidence="1">The sequence shown here is derived from an EMBL/GenBank/DDBJ whole genome shotgun (WGS) entry which is preliminary data.</text>
</comment>
<evidence type="ECO:0000313" key="1">
    <source>
        <dbReference type="EMBL" id="MCZ4093460.1"/>
    </source>
</evidence>
<keyword evidence="2" id="KW-1185">Reference proteome</keyword>
<dbReference type="SUPFAM" id="SSF48371">
    <property type="entry name" value="ARM repeat"/>
    <property type="match status" value="1"/>
</dbReference>
<gene>
    <name evidence="1" type="ORF">O3W52_26860</name>
</gene>
<dbReference type="InterPro" id="IPR016024">
    <property type="entry name" value="ARM-type_fold"/>
</dbReference>
<organism evidence="1 2">
    <name type="scientific">Sinorhizobium psoraleae</name>
    <dbReference type="NCBI Taxonomy" id="520838"/>
    <lineage>
        <taxon>Bacteria</taxon>
        <taxon>Pseudomonadati</taxon>
        <taxon>Pseudomonadota</taxon>
        <taxon>Alphaproteobacteria</taxon>
        <taxon>Hyphomicrobiales</taxon>
        <taxon>Rhizobiaceae</taxon>
        <taxon>Sinorhizobium/Ensifer group</taxon>
        <taxon>Sinorhizobium</taxon>
    </lineage>
</organism>
<reference evidence="1" key="1">
    <citation type="submission" date="2022-10" db="EMBL/GenBank/DDBJ databases">
        <title>Whole genome sequencing of three plant growth promoting bacteria isolated from Vachellia tortilis subsp. raddiana in Morocco.</title>
        <authorList>
            <person name="Hnini M."/>
            <person name="Zouagui R."/>
            <person name="Zouagui H."/>
            <person name="Chemao Elfihri M.-W."/>
            <person name="Ibrahimi A."/>
            <person name="Sbabou L."/>
            <person name="Aurag J."/>
        </authorList>
    </citation>
    <scope>NUCLEOTIDE SEQUENCE</scope>
    <source>
        <strain evidence="1">LMR678</strain>
    </source>
</reference>
<dbReference type="InterPro" id="IPR011989">
    <property type="entry name" value="ARM-like"/>
</dbReference>
<protein>
    <recommendedName>
        <fullName evidence="3">HEAT repeat protein</fullName>
    </recommendedName>
</protein>
<dbReference type="Proteomes" id="UP001079430">
    <property type="component" value="Unassembled WGS sequence"/>
</dbReference>